<evidence type="ECO:0000313" key="1">
    <source>
        <dbReference type="EMBL" id="ABO59714.1"/>
    </source>
</evidence>
<organism evidence="1 2">
    <name type="scientific">Burkholderia vietnamiensis (strain G4 / LMG 22486)</name>
    <name type="common">Burkholderia cepacia (strain R1808)</name>
    <dbReference type="NCBI Taxonomy" id="269482"/>
    <lineage>
        <taxon>Bacteria</taxon>
        <taxon>Pseudomonadati</taxon>
        <taxon>Pseudomonadota</taxon>
        <taxon>Betaproteobacteria</taxon>
        <taxon>Burkholderiales</taxon>
        <taxon>Burkholderiaceae</taxon>
        <taxon>Burkholderia</taxon>
        <taxon>Burkholderia cepacia complex</taxon>
    </lineage>
</organism>
<proteinExistence type="predicted"/>
<accession>A4JTW1</accession>
<gene>
    <name evidence="1" type="ordered locus">Bcep1808_6827</name>
</gene>
<protein>
    <submittedName>
        <fullName evidence="1">Uncharacterized protein</fullName>
    </submittedName>
</protein>
<dbReference type="AlphaFoldDB" id="A4JTW1"/>
<dbReference type="KEGG" id="bvi:Bcep1808_6827"/>
<dbReference type="HOGENOM" id="CLU_709539_0_0_4"/>
<evidence type="ECO:0000313" key="2">
    <source>
        <dbReference type="Proteomes" id="UP000002287"/>
    </source>
</evidence>
<dbReference type="Proteomes" id="UP000002287">
    <property type="component" value="Plasmid pBVIE01"/>
</dbReference>
<name>A4JTW1_BURVG</name>
<dbReference type="EMBL" id="CP000617">
    <property type="protein sequence ID" value="ABO59714.1"/>
    <property type="molecule type" value="Genomic_DNA"/>
</dbReference>
<keyword evidence="1" id="KW-0614">Plasmid</keyword>
<geneLocation type="plasmid" evidence="1 2">
    <name>pBVIE01</name>
</geneLocation>
<sequence>MLTEEVDEYIPAEAAADLVDDDNESGIGNLEASEVSELQRLCAEYLAGKNRSRAFVDKLARVMFADERVRKICRVRALKNGADLRDTEDVLQRVMIVFFDSQLAKLREADAVYAVIYAIANNVSREVVRDSLTLTVNHDSIEEMRDRGEELEQSSFVDSEQLDRDQQLDSQIAAAKMALAYQRHLNGEQKLNNHGVFDLDPLMASGVAAPPSTPEEDAAIDAALKNRARTRRSGAASTKDLSAEQQELVEICGQLGMRNQDFAASLGIGLPRLSSYIYGRTATVPDDIMELARKLRDEDPETVDRQKRFDIPMSELLNQWAKDLEVDNDNDLAITLGVTKMTIHRWRNNETKPDQTSLSRYEQQVRQYKMRQQQLNSRSK</sequence>
<reference evidence="1 2" key="1">
    <citation type="submission" date="2007-03" db="EMBL/GenBank/DDBJ databases">
        <title>Complete sequence of plasmid pBVIE01 of Burkholderia vietnamiensis G4.</title>
        <authorList>
            <consortium name="US DOE Joint Genome Institute"/>
            <person name="Copeland A."/>
            <person name="Lucas S."/>
            <person name="Lapidus A."/>
            <person name="Barry K."/>
            <person name="Detter J.C."/>
            <person name="Glavina del Rio T."/>
            <person name="Hammon N."/>
            <person name="Israni S."/>
            <person name="Dalin E."/>
            <person name="Tice H."/>
            <person name="Pitluck S."/>
            <person name="Chain P."/>
            <person name="Malfatti S."/>
            <person name="Shin M."/>
            <person name="Vergez L."/>
            <person name="Schmutz J."/>
            <person name="Larimer F."/>
            <person name="Land M."/>
            <person name="Hauser L."/>
            <person name="Kyrpides N."/>
            <person name="Tiedje J."/>
            <person name="Richardson P."/>
        </authorList>
    </citation>
    <scope>NUCLEOTIDE SEQUENCE [LARGE SCALE GENOMIC DNA]</scope>
    <source>
        <strain evidence="2">G4 / LMG 22486</strain>
        <plasmid evidence="1 2">pBVIE01</plasmid>
    </source>
</reference>